<dbReference type="AlphaFoldDB" id="A0A238VBZ3"/>
<feature type="transmembrane region" description="Helical" evidence="1">
    <location>
        <begin position="46"/>
        <end position="69"/>
    </location>
</feature>
<dbReference type="RefSeq" id="WP_089383692.1">
    <property type="nucleotide sequence ID" value="NZ_FZNQ01000002.1"/>
</dbReference>
<reference evidence="2 3" key="1">
    <citation type="submission" date="2017-06" db="EMBL/GenBank/DDBJ databases">
        <authorList>
            <person name="Kim H.J."/>
            <person name="Triplett B.A."/>
        </authorList>
    </citation>
    <scope>NUCLEOTIDE SEQUENCE [LARGE SCALE GENOMIC DNA]</scope>
    <source>
        <strain evidence="2 3">DSM 8800</strain>
    </source>
</reference>
<keyword evidence="1" id="KW-1133">Transmembrane helix</keyword>
<evidence type="ECO:0008006" key="4">
    <source>
        <dbReference type="Google" id="ProtNLM"/>
    </source>
</evidence>
<evidence type="ECO:0000313" key="2">
    <source>
        <dbReference type="EMBL" id="SNR31920.1"/>
    </source>
</evidence>
<protein>
    <recommendedName>
        <fullName evidence="4">DUF5658 domain-containing protein</fullName>
    </recommendedName>
</protein>
<keyword evidence="1" id="KW-0812">Transmembrane</keyword>
<keyword evidence="3" id="KW-1185">Reference proteome</keyword>
<accession>A0A238VBZ3</accession>
<sequence>MTSRLAAAIVVFIVGILADMLSTYVAITTAGFIEGSPVGSMFMTRFGPVAGMILTKAVGMVVIGVPIAIAGGSRRLVAIAMFGGVGILSLLAAVRNTLLVVGV</sequence>
<name>A0A238VBZ3_HALVU</name>
<gene>
    <name evidence="2" type="ORF">SAMN06264855_102244</name>
</gene>
<dbReference type="EMBL" id="FZNQ01000002">
    <property type="protein sequence ID" value="SNR31920.1"/>
    <property type="molecule type" value="Genomic_DNA"/>
</dbReference>
<feature type="transmembrane region" description="Helical" evidence="1">
    <location>
        <begin position="76"/>
        <end position="94"/>
    </location>
</feature>
<keyword evidence="1" id="KW-0472">Membrane</keyword>
<organism evidence="2 3">
    <name type="scientific">Halorubrum vacuolatum</name>
    <name type="common">Natronobacterium vacuolatum</name>
    <dbReference type="NCBI Taxonomy" id="63740"/>
    <lineage>
        <taxon>Archaea</taxon>
        <taxon>Methanobacteriati</taxon>
        <taxon>Methanobacteriota</taxon>
        <taxon>Stenosarchaea group</taxon>
        <taxon>Halobacteria</taxon>
        <taxon>Halobacteriales</taxon>
        <taxon>Haloferacaceae</taxon>
        <taxon>Halorubrum</taxon>
    </lineage>
</organism>
<evidence type="ECO:0000256" key="1">
    <source>
        <dbReference type="SAM" id="Phobius"/>
    </source>
</evidence>
<dbReference type="Proteomes" id="UP000198397">
    <property type="component" value="Unassembled WGS sequence"/>
</dbReference>
<evidence type="ECO:0000313" key="3">
    <source>
        <dbReference type="Proteomes" id="UP000198397"/>
    </source>
</evidence>
<proteinExistence type="predicted"/>
<dbReference type="OrthoDB" id="328241at2157"/>